<comment type="caution">
    <text evidence="4">The sequence shown here is derived from an EMBL/GenBank/DDBJ whole genome shotgun (WGS) entry which is preliminary data.</text>
</comment>
<evidence type="ECO:0000313" key="4">
    <source>
        <dbReference type="EMBL" id="KAF1847100.1"/>
    </source>
</evidence>
<keyword evidence="5" id="KW-1185">Reference proteome</keyword>
<reference evidence="4" key="1">
    <citation type="submission" date="2020-01" db="EMBL/GenBank/DDBJ databases">
        <authorList>
            <consortium name="DOE Joint Genome Institute"/>
            <person name="Haridas S."/>
            <person name="Albert R."/>
            <person name="Binder M."/>
            <person name="Bloem J."/>
            <person name="Labutti K."/>
            <person name="Salamov A."/>
            <person name="Andreopoulos B."/>
            <person name="Baker S.E."/>
            <person name="Barry K."/>
            <person name="Bills G."/>
            <person name="Bluhm B.H."/>
            <person name="Cannon C."/>
            <person name="Castanera R."/>
            <person name="Culley D.E."/>
            <person name="Daum C."/>
            <person name="Ezra D."/>
            <person name="Gonzalez J.B."/>
            <person name="Henrissat B."/>
            <person name="Kuo A."/>
            <person name="Liang C."/>
            <person name="Lipzen A."/>
            <person name="Lutzoni F."/>
            <person name="Magnuson J."/>
            <person name="Mondo S."/>
            <person name="Nolan M."/>
            <person name="Ohm R."/>
            <person name="Pangilinan J."/>
            <person name="Park H.-J."/>
            <person name="Ramirez L."/>
            <person name="Alfaro M."/>
            <person name="Sun H."/>
            <person name="Tritt A."/>
            <person name="Yoshinaga Y."/>
            <person name="Zwiers L.-H."/>
            <person name="Turgeon B.G."/>
            <person name="Goodwin S.B."/>
            <person name="Spatafora J.W."/>
            <person name="Crous P.W."/>
            <person name="Grigoriev I.V."/>
        </authorList>
    </citation>
    <scope>NUCLEOTIDE SEQUENCE</scope>
    <source>
        <strain evidence="4">CBS 394.84</strain>
    </source>
</reference>
<sequence length="1299" mass="145561">MDSVLDFLDAGTKKAAFEAHLARLEATPRLDFDALRVCIRLLPPLTPEEVAGRFESSTASVTPSQDISPYEKLWGLILFHILEEQDLERLYSIVEICLGHSSIAAAQLDRRTHDALGLLLSEISNNRKKVASDEAELLLQEERIRKAVGYLNFLKCSFWLPKHQQHLISPSSIGLLSAFIGIDGLDHAAQGALSALFALLKNGGPIVVAYQKHPLQPWLKYEPALGRLVLNKTIIDQSFWNKVKMLGPEVFTSNSSHIFRTWFQWISQAVTDGVDLECLLDDLYWKRLQIGLLKGFADQRKYCLGIIRQSLLATNKDILTSTLEFHVDDRDAYLMAYEQFSVLFETIVLDRYQNQVQACLPELTLLLGPQSKISSMMATTLLAASLDSTVQEGIRKIIGNWYMNYVVEDQTDCSDHINFLLEGFLPWGTEGNLFTSTITSARAMTMCTHGSALVNVVARFISKSPDSPPSTVPTKTDILETTVLTSSRQRVILGVTRFILNSGGRIFQPAILYLMEGLIKGLQARQGELPLQHSLSPSEVNEILRLSRLTGLPEISTNLQSIFCRQLCDLVASDWKVSNESGYNMLKTRLLELEKSVDDTNTPDTVWSISGELPSFQAFLKQLDVSKHRSIQGEAYAPASKSVVEMLDQANITSIDHDDLHSILNAFWEEAERREFSRSVAMHLPPLLFHPTCIQVCVSHYFRQEEEKDDSLIGLLSRAMEHLQSLSRGRTYILSVLVRSLRKVAFRCPSVLSVLPFEDFILDFLDNPPSVKPEFLFELAAAEKLQKLLPHRTYASYYGQREWHAYAALIDIIQRFPEEQLGVAKRILDRLLEPWRIQEAPIHIKSKWKETLQLQAMLLLSDLCIIESEASIYLESFMHALVLEPWPRFRFLLEWIVARILIRFPGNASRILIDLERLGDNSPIHIASLMKLGLLIVPFQTEDFAVKLATQLTYFCASPKVQIRHEANFDFPIVLDIAKEKGWTSVTGNPAFVALNTFLRQLDKFNASPWTIRTLKLEAVKDFTVVKIFQGQYLSIESPEKETVAYEDFLLLREEDQISGTNAPSEHMALGARINTDITLEAPAIRPNLPPATIGHSTPANPTFLQTKSGFDFNTLHPSSGSPSTQNQRPASVILVASLIDNPTNLGGLSRISESFGLEALYINDVKKIGHRDFKATSVTSEKHFPIGELKIPGVPDFLLEAKRKGYEVVGIEQTDRSGILGNGDIGGGRDINQKDLGTLPKKCVLVLGSEKGGISPEVLAVVDRCVEIKTVGVTRSLNVQTAGGIAVYEWWREWGCSN</sequence>
<dbReference type="GO" id="GO:0030488">
    <property type="term" value="P:tRNA methylation"/>
    <property type="evidence" value="ECO:0007669"/>
    <property type="project" value="InterPro"/>
</dbReference>
<dbReference type="GO" id="GO:0016423">
    <property type="term" value="F:tRNA (guanine) methyltransferase activity"/>
    <property type="evidence" value="ECO:0007669"/>
    <property type="project" value="InterPro"/>
</dbReference>
<dbReference type="InterPro" id="IPR044748">
    <property type="entry name" value="Trm3/TARBP1_C"/>
</dbReference>
<feature type="domain" description="tRNA/rRNA methyltransferase SpoU type" evidence="3">
    <location>
        <begin position="1133"/>
        <end position="1289"/>
    </location>
</feature>
<evidence type="ECO:0000256" key="1">
    <source>
        <dbReference type="ARBA" id="ARBA00022603"/>
    </source>
</evidence>
<dbReference type="GO" id="GO:0003723">
    <property type="term" value="F:RNA binding"/>
    <property type="evidence" value="ECO:0007669"/>
    <property type="project" value="InterPro"/>
</dbReference>
<protein>
    <recommendedName>
        <fullName evidence="3">tRNA/rRNA methyltransferase SpoU type domain-containing protein</fullName>
    </recommendedName>
</protein>
<dbReference type="PANTHER" id="PTHR12029:SF11">
    <property type="entry name" value="METHYLTRANSFERASE TARBP1-RELATED"/>
    <property type="match status" value="1"/>
</dbReference>
<gene>
    <name evidence="4" type="ORF">K460DRAFT_305932</name>
</gene>
<dbReference type="InterPro" id="IPR029026">
    <property type="entry name" value="tRNA_m1G_MTases_N"/>
</dbReference>
<organism evidence="4 5">
    <name type="scientific">Cucurbitaria berberidis CBS 394.84</name>
    <dbReference type="NCBI Taxonomy" id="1168544"/>
    <lineage>
        <taxon>Eukaryota</taxon>
        <taxon>Fungi</taxon>
        <taxon>Dikarya</taxon>
        <taxon>Ascomycota</taxon>
        <taxon>Pezizomycotina</taxon>
        <taxon>Dothideomycetes</taxon>
        <taxon>Pleosporomycetidae</taxon>
        <taxon>Pleosporales</taxon>
        <taxon>Pleosporineae</taxon>
        <taxon>Cucurbitariaceae</taxon>
        <taxon>Cucurbitaria</taxon>
    </lineage>
</organism>
<dbReference type="CDD" id="cd18091">
    <property type="entry name" value="SpoU-like_TRM3-like"/>
    <property type="match status" value="1"/>
</dbReference>
<dbReference type="InterPro" id="IPR045330">
    <property type="entry name" value="TRM3/TARBP1"/>
</dbReference>
<dbReference type="InterPro" id="IPR029028">
    <property type="entry name" value="Alpha/beta_knot_MTases"/>
</dbReference>
<proteinExistence type="predicted"/>
<evidence type="ECO:0000259" key="3">
    <source>
        <dbReference type="Pfam" id="PF00588"/>
    </source>
</evidence>
<dbReference type="EMBL" id="ML976615">
    <property type="protein sequence ID" value="KAF1847100.1"/>
    <property type="molecule type" value="Genomic_DNA"/>
</dbReference>
<keyword evidence="1" id="KW-0489">Methyltransferase</keyword>
<evidence type="ECO:0000313" key="5">
    <source>
        <dbReference type="Proteomes" id="UP000800039"/>
    </source>
</evidence>
<evidence type="ECO:0000256" key="2">
    <source>
        <dbReference type="ARBA" id="ARBA00022679"/>
    </source>
</evidence>
<keyword evidence="2" id="KW-0808">Transferase</keyword>
<dbReference type="Proteomes" id="UP000800039">
    <property type="component" value="Unassembled WGS sequence"/>
</dbReference>
<name>A0A9P4L9J9_9PLEO</name>
<dbReference type="OrthoDB" id="241340at2759"/>
<accession>A0A9P4L9J9</accession>
<dbReference type="RefSeq" id="XP_040789663.1">
    <property type="nucleotide sequence ID" value="XM_040930021.1"/>
</dbReference>
<dbReference type="GeneID" id="63847273"/>
<dbReference type="SUPFAM" id="SSF75217">
    <property type="entry name" value="alpha/beta knot"/>
    <property type="match status" value="1"/>
</dbReference>
<dbReference type="Pfam" id="PF00588">
    <property type="entry name" value="SpoU_methylase"/>
    <property type="match status" value="1"/>
</dbReference>
<dbReference type="PANTHER" id="PTHR12029">
    <property type="entry name" value="RNA METHYLTRANSFERASE"/>
    <property type="match status" value="1"/>
</dbReference>
<dbReference type="InterPro" id="IPR001537">
    <property type="entry name" value="SpoU_MeTrfase"/>
</dbReference>
<dbReference type="Gene3D" id="3.40.1280.10">
    <property type="match status" value="1"/>
</dbReference>